<sequence length="176" mass="19690">MVWLIIAAVVGLVFAPAMWLRPSPREQRATTLREAARQAGIQVRLDPSPLHQDDRRRPAYRWVYPPRGRGPDFLLLRDAEASDALKPFIEGWRWRKEPLHALPAAVRGRFEALLARLPADAVAVESSAEALILWWDESLGTEAFAAMAADMAELRDGLAGRPDRPERQPDLGSPRG</sequence>
<reference evidence="2 3" key="1">
    <citation type="submission" date="2014-06" db="EMBL/GenBank/DDBJ databases">
        <title>Draft genome sequence of an extremely salt tolerant bacteria Halomonas salina/CIFRI 1.</title>
        <authorList>
            <person name="Behera B.D."/>
            <person name="Meena D.K."/>
            <person name="Das P."/>
            <person name="Maharana J."/>
            <person name="Paria P."/>
            <person name="Sharma A.P."/>
            <person name="Shamsudheen K.V."/>
            <person name="Rijit J."/>
            <person name="Dixit V."/>
            <person name="Verma A."/>
            <person name="Scaria V."/>
            <person name="Sivasubbu S."/>
        </authorList>
    </citation>
    <scope>NUCLEOTIDE SEQUENCE [LARGE SCALE GENOMIC DNA]</scope>
    <source>
        <strain evidence="2 3">CIFRI 1</strain>
    </source>
</reference>
<evidence type="ECO:0000313" key="2">
    <source>
        <dbReference type="EMBL" id="KGE78053.1"/>
    </source>
</evidence>
<evidence type="ECO:0000313" key="3">
    <source>
        <dbReference type="Proteomes" id="UP000029721"/>
    </source>
</evidence>
<dbReference type="Proteomes" id="UP000029721">
    <property type="component" value="Unassembled WGS sequence"/>
</dbReference>
<organism evidence="2 3">
    <name type="scientific">Halomonas salina</name>
    <dbReference type="NCBI Taxonomy" id="42565"/>
    <lineage>
        <taxon>Bacteria</taxon>
        <taxon>Pseudomonadati</taxon>
        <taxon>Pseudomonadota</taxon>
        <taxon>Gammaproteobacteria</taxon>
        <taxon>Oceanospirillales</taxon>
        <taxon>Halomonadaceae</taxon>
        <taxon>Halomonas</taxon>
    </lineage>
</organism>
<name>A0ABR4WTW4_9GAMM</name>
<evidence type="ECO:0000256" key="1">
    <source>
        <dbReference type="SAM" id="MobiDB-lite"/>
    </source>
</evidence>
<evidence type="ECO:0008006" key="4">
    <source>
        <dbReference type="Google" id="ProtNLM"/>
    </source>
</evidence>
<dbReference type="EMBL" id="JOKD01000025">
    <property type="protein sequence ID" value="KGE78053.1"/>
    <property type="molecule type" value="Genomic_DNA"/>
</dbReference>
<dbReference type="RefSeq" id="WP_035595943.1">
    <property type="nucleotide sequence ID" value="NZ_JOKD01000025.1"/>
</dbReference>
<proteinExistence type="predicted"/>
<keyword evidence="3" id="KW-1185">Reference proteome</keyword>
<gene>
    <name evidence="2" type="ORF">FP66_05700</name>
</gene>
<protein>
    <recommendedName>
        <fullName evidence="4">Preprotein translocase subunit YajC</fullName>
    </recommendedName>
</protein>
<feature type="compositionally biased region" description="Basic and acidic residues" evidence="1">
    <location>
        <begin position="155"/>
        <end position="169"/>
    </location>
</feature>
<accession>A0ABR4WTW4</accession>
<feature type="region of interest" description="Disordered" evidence="1">
    <location>
        <begin position="155"/>
        <end position="176"/>
    </location>
</feature>
<comment type="caution">
    <text evidence="2">The sequence shown here is derived from an EMBL/GenBank/DDBJ whole genome shotgun (WGS) entry which is preliminary data.</text>
</comment>